<evidence type="ECO:0000259" key="1">
    <source>
        <dbReference type="PROSITE" id="PS50883"/>
    </source>
</evidence>
<dbReference type="Proteomes" id="UP000540787">
    <property type="component" value="Unassembled WGS sequence"/>
</dbReference>
<comment type="caution">
    <text evidence="2">The sequence shown here is derived from an EMBL/GenBank/DDBJ whole genome shotgun (WGS) entry which is preliminary data.</text>
</comment>
<dbReference type="Pfam" id="PF00563">
    <property type="entry name" value="EAL"/>
    <property type="match status" value="1"/>
</dbReference>
<sequence length="70" mass="7779">MQQISNEDRQYSVVLAIISISRGLNLDLVAEGLETEVQARYLRAHGCSTMQGFLFHRLMPVGGFVNVPNS</sequence>
<evidence type="ECO:0000313" key="3">
    <source>
        <dbReference type="Proteomes" id="UP000540787"/>
    </source>
</evidence>
<dbReference type="PANTHER" id="PTHR33121:SF70">
    <property type="entry name" value="SIGNALING PROTEIN YKOW"/>
    <property type="match status" value="1"/>
</dbReference>
<dbReference type="PANTHER" id="PTHR33121">
    <property type="entry name" value="CYCLIC DI-GMP PHOSPHODIESTERASE PDEF"/>
    <property type="match status" value="1"/>
</dbReference>
<dbReference type="SUPFAM" id="SSF141868">
    <property type="entry name" value="EAL domain-like"/>
    <property type="match status" value="1"/>
</dbReference>
<dbReference type="AlphaFoldDB" id="A0A7W9WZL1"/>
<reference evidence="2 3" key="1">
    <citation type="submission" date="2020-08" db="EMBL/GenBank/DDBJ databases">
        <title>The Agave Microbiome: Exploring the role of microbial communities in plant adaptations to desert environments.</title>
        <authorList>
            <person name="Partida-Martinez L.P."/>
        </authorList>
    </citation>
    <scope>NUCLEOTIDE SEQUENCE [LARGE SCALE GENOMIC DNA]</scope>
    <source>
        <strain evidence="2 3">AT3.2</strain>
    </source>
</reference>
<name>A0A7W9WZL1_9BURK</name>
<dbReference type="InterPro" id="IPR050706">
    <property type="entry name" value="Cyclic-di-GMP_PDE-like"/>
</dbReference>
<accession>A0A7W9WZL1</accession>
<dbReference type="PROSITE" id="PS50883">
    <property type="entry name" value="EAL"/>
    <property type="match status" value="1"/>
</dbReference>
<dbReference type="RefSeq" id="WP_183553384.1">
    <property type="nucleotide sequence ID" value="NZ_JACHBX010000001.1"/>
</dbReference>
<dbReference type="Gene3D" id="3.20.20.450">
    <property type="entry name" value="EAL domain"/>
    <property type="match status" value="1"/>
</dbReference>
<dbReference type="InterPro" id="IPR001633">
    <property type="entry name" value="EAL_dom"/>
</dbReference>
<keyword evidence="3" id="KW-1185">Reference proteome</keyword>
<organism evidence="2 3">
    <name type="scientific">Massilia aurea</name>
    <dbReference type="NCBI Taxonomy" id="373040"/>
    <lineage>
        <taxon>Bacteria</taxon>
        <taxon>Pseudomonadati</taxon>
        <taxon>Pseudomonadota</taxon>
        <taxon>Betaproteobacteria</taxon>
        <taxon>Burkholderiales</taxon>
        <taxon>Oxalobacteraceae</taxon>
        <taxon>Telluria group</taxon>
        <taxon>Massilia</taxon>
    </lineage>
</organism>
<proteinExistence type="predicted"/>
<dbReference type="GO" id="GO:0071111">
    <property type="term" value="F:cyclic-guanylate-specific phosphodiesterase activity"/>
    <property type="evidence" value="ECO:0007669"/>
    <property type="project" value="InterPro"/>
</dbReference>
<gene>
    <name evidence="2" type="ORF">HD842_001858</name>
</gene>
<dbReference type="EMBL" id="JACHBX010000001">
    <property type="protein sequence ID" value="MBB6133747.1"/>
    <property type="molecule type" value="Genomic_DNA"/>
</dbReference>
<evidence type="ECO:0000313" key="2">
    <source>
        <dbReference type="EMBL" id="MBB6133747.1"/>
    </source>
</evidence>
<dbReference type="InterPro" id="IPR035919">
    <property type="entry name" value="EAL_sf"/>
</dbReference>
<feature type="domain" description="EAL" evidence="1">
    <location>
        <begin position="1"/>
        <end position="70"/>
    </location>
</feature>
<protein>
    <submittedName>
        <fullName evidence="2">EAL domain-containing protein (Putative c-di-GMP-specific phosphodiesterase class I)</fullName>
    </submittedName>
</protein>